<dbReference type="AlphaFoldDB" id="A0A180G8Z5"/>
<proteinExistence type="predicted"/>
<evidence type="ECO:0000313" key="5">
    <source>
        <dbReference type="Proteomes" id="UP000005240"/>
    </source>
</evidence>
<dbReference type="EMBL" id="ADAS02000139">
    <property type="protein sequence ID" value="OAV89131.1"/>
    <property type="molecule type" value="Genomic_DNA"/>
</dbReference>
<keyword evidence="5" id="KW-1185">Reference proteome</keyword>
<reference evidence="4 5" key="3">
    <citation type="journal article" date="2017" name="G3 (Bethesda)">
        <title>Comparative analysis highlights variable genome content of wheat rusts and divergence of the mating loci.</title>
        <authorList>
            <person name="Cuomo C.A."/>
            <person name="Bakkeren G."/>
            <person name="Khalil H.B."/>
            <person name="Panwar V."/>
            <person name="Joly D."/>
            <person name="Linning R."/>
            <person name="Sakthikumar S."/>
            <person name="Song X."/>
            <person name="Adiconis X."/>
            <person name="Fan L."/>
            <person name="Goldberg J.M."/>
            <person name="Levin J.Z."/>
            <person name="Young S."/>
            <person name="Zeng Q."/>
            <person name="Anikster Y."/>
            <person name="Bruce M."/>
            <person name="Wang M."/>
            <person name="Yin C."/>
            <person name="McCallum B."/>
            <person name="Szabo L.J."/>
            <person name="Hulbert S."/>
            <person name="Chen X."/>
            <person name="Fellers J.P."/>
        </authorList>
    </citation>
    <scope>NUCLEOTIDE SEQUENCE</scope>
    <source>
        <strain evidence="5">Isolate 1-1 / race 1 (BBBD)</strain>
        <strain evidence="4">isolate 1-1 / race 1 (BBBD)</strain>
    </source>
</reference>
<dbReference type="PANTHER" id="PTHR46115">
    <property type="entry name" value="THIOREDOXIN-LIKE PROTEIN 1"/>
    <property type="match status" value="1"/>
</dbReference>
<dbReference type="InterPro" id="IPR036249">
    <property type="entry name" value="Thioredoxin-like_sf"/>
</dbReference>
<evidence type="ECO:0000313" key="4">
    <source>
        <dbReference type="EnsemblFungi" id="PTTG_28800-t43_1-p1"/>
    </source>
</evidence>
<dbReference type="OrthoDB" id="2121326at2759"/>
<feature type="domain" description="Thioredoxin" evidence="2">
    <location>
        <begin position="78"/>
        <end position="210"/>
    </location>
</feature>
<evidence type="ECO:0000259" key="2">
    <source>
        <dbReference type="PROSITE" id="PS51352"/>
    </source>
</evidence>
<protein>
    <submittedName>
        <fullName evidence="4">Thioredoxin domain-containing protein</fullName>
    </submittedName>
</protein>
<accession>A0A180G8Z5</accession>
<evidence type="ECO:0000256" key="1">
    <source>
        <dbReference type="ARBA" id="ARBA00023157"/>
    </source>
</evidence>
<reference evidence="3" key="1">
    <citation type="submission" date="2009-11" db="EMBL/GenBank/DDBJ databases">
        <authorList>
            <consortium name="The Broad Institute Genome Sequencing Platform"/>
            <person name="Ward D."/>
            <person name="Feldgarden M."/>
            <person name="Earl A."/>
            <person name="Young S.K."/>
            <person name="Zeng Q."/>
            <person name="Koehrsen M."/>
            <person name="Alvarado L."/>
            <person name="Berlin A."/>
            <person name="Bochicchio J."/>
            <person name="Borenstein D."/>
            <person name="Chapman S.B."/>
            <person name="Chen Z."/>
            <person name="Engels R."/>
            <person name="Freedman E."/>
            <person name="Gellesch M."/>
            <person name="Goldberg J."/>
            <person name="Griggs A."/>
            <person name="Gujja S."/>
            <person name="Heilman E."/>
            <person name="Heiman D."/>
            <person name="Hepburn T."/>
            <person name="Howarth C."/>
            <person name="Jen D."/>
            <person name="Larson L."/>
            <person name="Lewis B."/>
            <person name="Mehta T."/>
            <person name="Park D."/>
            <person name="Pearson M."/>
            <person name="Roberts A."/>
            <person name="Saif S."/>
            <person name="Shea T."/>
            <person name="Shenoy N."/>
            <person name="Sisk P."/>
            <person name="Stolte C."/>
            <person name="Sykes S."/>
            <person name="Thomson T."/>
            <person name="Walk T."/>
            <person name="White J."/>
            <person name="Yandava C."/>
            <person name="Izard J."/>
            <person name="Baranova O.V."/>
            <person name="Blanton J.M."/>
            <person name="Tanner A.C."/>
            <person name="Dewhirst F.E."/>
            <person name="Haas B."/>
            <person name="Nusbaum C."/>
            <person name="Birren B."/>
        </authorList>
    </citation>
    <scope>NUCLEOTIDE SEQUENCE [LARGE SCALE GENOMIC DNA]</scope>
    <source>
        <strain evidence="3">1-1 BBBD Race 1</strain>
    </source>
</reference>
<dbReference type="CDD" id="cd02947">
    <property type="entry name" value="TRX_family"/>
    <property type="match status" value="1"/>
</dbReference>
<dbReference type="InterPro" id="IPR017937">
    <property type="entry name" value="Thioredoxin_CS"/>
</dbReference>
<gene>
    <name evidence="3" type="ORF">PTTG_28800</name>
</gene>
<name>A0A180G8Z5_PUCT1</name>
<reference evidence="4" key="4">
    <citation type="submission" date="2025-05" db="UniProtKB">
        <authorList>
            <consortium name="EnsemblFungi"/>
        </authorList>
    </citation>
    <scope>IDENTIFICATION</scope>
    <source>
        <strain evidence="4">isolate 1-1 / race 1 (BBBD)</strain>
    </source>
</reference>
<dbReference type="InterPro" id="IPR013766">
    <property type="entry name" value="Thioredoxin_domain"/>
</dbReference>
<dbReference type="VEuPathDB" id="FungiDB:PTTG_28800"/>
<dbReference type="Proteomes" id="UP000005240">
    <property type="component" value="Unassembled WGS sequence"/>
</dbReference>
<keyword evidence="1" id="KW-1015">Disulfide bond</keyword>
<dbReference type="PROSITE" id="PS00194">
    <property type="entry name" value="THIOREDOXIN_1"/>
    <property type="match status" value="1"/>
</dbReference>
<organism evidence="3">
    <name type="scientific">Puccinia triticina (isolate 1-1 / race 1 (BBBD))</name>
    <name type="common">Brown leaf rust fungus</name>
    <dbReference type="NCBI Taxonomy" id="630390"/>
    <lineage>
        <taxon>Eukaryota</taxon>
        <taxon>Fungi</taxon>
        <taxon>Dikarya</taxon>
        <taxon>Basidiomycota</taxon>
        <taxon>Pucciniomycotina</taxon>
        <taxon>Pucciniomycetes</taxon>
        <taxon>Pucciniales</taxon>
        <taxon>Pucciniaceae</taxon>
        <taxon>Puccinia</taxon>
    </lineage>
</organism>
<dbReference type="Pfam" id="PF00085">
    <property type="entry name" value="Thioredoxin"/>
    <property type="match status" value="1"/>
</dbReference>
<dbReference type="STRING" id="630390.A0A180G8Z5"/>
<dbReference type="Gene3D" id="3.40.30.10">
    <property type="entry name" value="Glutaredoxin"/>
    <property type="match status" value="1"/>
</dbReference>
<sequence length="273" mass="30273">MTSKPALSPPTLGVPASRLAQHRRRARCTPLALQGTMIGVLPTSERSPILTSPKSCYSPYLLASLFPRSPIALIFKSSQALQKMPLAWLRSCEQYEELSLGHKPIVIEFWAAWCEPCKHITPTFEELSSQTGELTFLMVDVDDKAFGFEFSRAHGVRAMPTFQIIVDGVKVAELIGADQQKLRLWDGRNLVPRRPCDHLGTKFFVRRSAAGNGRRTARSNGEVTFCCFESSPRVWQSPWPLRLGTYSLCPPAKEDASSAAFGADCAYQPAKVD</sequence>
<dbReference type="EnsemblFungi" id="PTTG_28800-t43_1">
    <property type="protein sequence ID" value="PTTG_28800-t43_1-p1"/>
    <property type="gene ID" value="PTTG_28800"/>
</dbReference>
<dbReference type="PROSITE" id="PS51352">
    <property type="entry name" value="THIOREDOXIN_2"/>
    <property type="match status" value="1"/>
</dbReference>
<reference evidence="3" key="2">
    <citation type="submission" date="2016-05" db="EMBL/GenBank/DDBJ databases">
        <title>Comparative analysis highlights variable genome content of wheat rusts and divergence of the mating loci.</title>
        <authorList>
            <person name="Cuomo C.A."/>
            <person name="Bakkeren G."/>
            <person name="Szabo L."/>
            <person name="Khalil H."/>
            <person name="Joly D."/>
            <person name="Goldberg J."/>
            <person name="Young S."/>
            <person name="Zeng Q."/>
            <person name="Fellers J."/>
        </authorList>
    </citation>
    <scope>NUCLEOTIDE SEQUENCE [LARGE SCALE GENOMIC DNA]</scope>
    <source>
        <strain evidence="3">1-1 BBBD Race 1</strain>
    </source>
</reference>
<dbReference type="SUPFAM" id="SSF52833">
    <property type="entry name" value="Thioredoxin-like"/>
    <property type="match status" value="1"/>
</dbReference>
<evidence type="ECO:0000313" key="3">
    <source>
        <dbReference type="EMBL" id="OAV89131.1"/>
    </source>
</evidence>